<sequence>MPRAAAMKQTTFASLAFERKKNQTRQERFPGEMDMVVVFRGKSHTALSGCRREQGFDPDNSGSHHRGGLGVSKLPGPRGK</sequence>
<feature type="region of interest" description="Disordered" evidence="1">
    <location>
        <begin position="47"/>
        <end position="80"/>
    </location>
</feature>
<evidence type="ECO:0000256" key="1">
    <source>
        <dbReference type="SAM" id="MobiDB-lite"/>
    </source>
</evidence>
<evidence type="ECO:0000313" key="3">
    <source>
        <dbReference type="Proteomes" id="UP000241193"/>
    </source>
</evidence>
<dbReference type="EMBL" id="PZKC01000003">
    <property type="protein sequence ID" value="PTD97336.1"/>
    <property type="molecule type" value="Genomic_DNA"/>
</dbReference>
<gene>
    <name evidence="2" type="ORF">C8261_04835</name>
</gene>
<reference evidence="2 3" key="1">
    <citation type="submission" date="2018-03" db="EMBL/GenBank/DDBJ databases">
        <authorList>
            <person name="Keele B.F."/>
        </authorList>
    </citation>
    <scope>NUCLEOTIDE SEQUENCE [LARGE SCALE GENOMIC DNA]</scope>
    <source>
        <strain evidence="2 3">D20</strain>
    </source>
</reference>
<proteinExistence type="predicted"/>
<comment type="caution">
    <text evidence="2">The sequence shown here is derived from an EMBL/GenBank/DDBJ whole genome shotgun (WGS) entry which is preliminary data.</text>
</comment>
<dbReference type="Proteomes" id="UP000241193">
    <property type="component" value="Unassembled WGS sequence"/>
</dbReference>
<name>A0A2T4IHY8_9RHOO</name>
<evidence type="ECO:0000313" key="2">
    <source>
        <dbReference type="EMBL" id="PTD97336.1"/>
    </source>
</evidence>
<keyword evidence="3" id="KW-1185">Reference proteome</keyword>
<protein>
    <submittedName>
        <fullName evidence="2">Uncharacterized protein</fullName>
    </submittedName>
</protein>
<dbReference type="AlphaFoldDB" id="A0A2T4IHY8"/>
<organism evidence="2 3">
    <name type="scientific">Pseudothauera lacus</name>
    <dbReference type="NCBI Taxonomy" id="2136175"/>
    <lineage>
        <taxon>Bacteria</taxon>
        <taxon>Pseudomonadati</taxon>
        <taxon>Pseudomonadota</taxon>
        <taxon>Betaproteobacteria</taxon>
        <taxon>Rhodocyclales</taxon>
        <taxon>Zoogloeaceae</taxon>
        <taxon>Pseudothauera</taxon>
    </lineage>
</organism>
<reference evidence="2 3" key="2">
    <citation type="submission" date="2018-04" db="EMBL/GenBank/DDBJ databases">
        <title>Thauera lacus sp. nov., isolated from an saline lake in Inner Mongolia, China.</title>
        <authorList>
            <person name="Liang Q.-Y."/>
        </authorList>
    </citation>
    <scope>NUCLEOTIDE SEQUENCE [LARGE SCALE GENOMIC DNA]</scope>
    <source>
        <strain evidence="2 3">D20</strain>
    </source>
</reference>
<accession>A0A2T4IHY8</accession>